<gene>
    <name evidence="2" type="ORF">CDAR_209441</name>
</gene>
<evidence type="ECO:0000256" key="1">
    <source>
        <dbReference type="SAM" id="MobiDB-lite"/>
    </source>
</evidence>
<sequence length="138" mass="15732">MVLYKQALLYDLSLYHLHHSRAVNVDSEIILMLYKKKPFSRHHSLLGFFCESDCEAVPTPVHFNKNRCNSTVFRNKTGSERTPTEGVSNHSPTPADRTPGNPPPKTNDRGKNRQLRAGQQQNKRHRMIGSKSNQILVP</sequence>
<evidence type="ECO:0000313" key="2">
    <source>
        <dbReference type="EMBL" id="GIX79951.1"/>
    </source>
</evidence>
<name>A0AAV4N654_9ARAC</name>
<feature type="region of interest" description="Disordered" evidence="1">
    <location>
        <begin position="65"/>
        <end position="138"/>
    </location>
</feature>
<dbReference type="EMBL" id="BPLQ01001246">
    <property type="protein sequence ID" value="GIX79951.1"/>
    <property type="molecule type" value="Genomic_DNA"/>
</dbReference>
<proteinExistence type="predicted"/>
<dbReference type="Proteomes" id="UP001054837">
    <property type="component" value="Unassembled WGS sequence"/>
</dbReference>
<evidence type="ECO:0000313" key="3">
    <source>
        <dbReference type="Proteomes" id="UP001054837"/>
    </source>
</evidence>
<comment type="caution">
    <text evidence="2">The sequence shown here is derived from an EMBL/GenBank/DDBJ whole genome shotgun (WGS) entry which is preliminary data.</text>
</comment>
<reference evidence="2 3" key="1">
    <citation type="submission" date="2021-06" db="EMBL/GenBank/DDBJ databases">
        <title>Caerostris darwini draft genome.</title>
        <authorList>
            <person name="Kono N."/>
            <person name="Arakawa K."/>
        </authorList>
    </citation>
    <scope>NUCLEOTIDE SEQUENCE [LARGE SCALE GENOMIC DNA]</scope>
</reference>
<keyword evidence="3" id="KW-1185">Reference proteome</keyword>
<protein>
    <submittedName>
        <fullName evidence="2">Uncharacterized protein</fullName>
    </submittedName>
</protein>
<feature type="compositionally biased region" description="Polar residues" evidence="1">
    <location>
        <begin position="66"/>
        <end position="76"/>
    </location>
</feature>
<organism evidence="2 3">
    <name type="scientific">Caerostris darwini</name>
    <dbReference type="NCBI Taxonomy" id="1538125"/>
    <lineage>
        <taxon>Eukaryota</taxon>
        <taxon>Metazoa</taxon>
        <taxon>Ecdysozoa</taxon>
        <taxon>Arthropoda</taxon>
        <taxon>Chelicerata</taxon>
        <taxon>Arachnida</taxon>
        <taxon>Araneae</taxon>
        <taxon>Araneomorphae</taxon>
        <taxon>Entelegynae</taxon>
        <taxon>Araneoidea</taxon>
        <taxon>Araneidae</taxon>
        <taxon>Caerostris</taxon>
    </lineage>
</organism>
<dbReference type="AlphaFoldDB" id="A0AAV4N654"/>
<accession>A0AAV4N654</accession>